<feature type="region of interest" description="Disordered" evidence="1">
    <location>
        <begin position="1"/>
        <end position="32"/>
    </location>
</feature>
<proteinExistence type="predicted"/>
<evidence type="ECO:0000256" key="1">
    <source>
        <dbReference type="SAM" id="MobiDB-lite"/>
    </source>
</evidence>
<protein>
    <recommendedName>
        <fullName evidence="4">Knr4/Smi1-like domain-containing protein</fullName>
    </recommendedName>
</protein>
<keyword evidence="3" id="KW-1185">Reference proteome</keyword>
<evidence type="ECO:0008006" key="4">
    <source>
        <dbReference type="Google" id="ProtNLM"/>
    </source>
</evidence>
<feature type="region of interest" description="Disordered" evidence="1">
    <location>
        <begin position="246"/>
        <end position="290"/>
    </location>
</feature>
<reference evidence="2 3" key="1">
    <citation type="submission" date="2023-01" db="EMBL/GenBank/DDBJ databases">
        <title>Analysis of 21 Apiospora genomes using comparative genomics revels a genus with tremendous synthesis potential of carbohydrate active enzymes and secondary metabolites.</title>
        <authorList>
            <person name="Sorensen T."/>
        </authorList>
    </citation>
    <scope>NUCLEOTIDE SEQUENCE [LARGE SCALE GENOMIC DNA]</scope>
    <source>
        <strain evidence="2 3">CBS 20057</strain>
    </source>
</reference>
<comment type="caution">
    <text evidence="2">The sequence shown here is derived from an EMBL/GenBank/DDBJ whole genome shotgun (WGS) entry which is preliminary data.</text>
</comment>
<dbReference type="EMBL" id="JAQQWI010000017">
    <property type="protein sequence ID" value="KAK8006288.1"/>
    <property type="molecule type" value="Genomic_DNA"/>
</dbReference>
<dbReference type="Proteomes" id="UP001396898">
    <property type="component" value="Unassembled WGS sequence"/>
</dbReference>
<name>A0ABR1RA61_9PEZI</name>
<sequence length="545" mass="61502">MTPPLRTSVASLPVPARPHRIQPAKPREVGDAIAQQSHWVERSRHSSTLCVWKWIDYLPSDLPSDSTASDDNSEDTDENMSDVEDDDGPVDDSMSECESGSGSDELADPDLYGGPTSRQYDSSGENALGLDWMILERITNYSSIVDHDNRVSDSGKVLKDRDSCDVGRALANCYIPAMRKTQFDKIGSLYMDDKGEYYVGCFAQPFFGCCLKASYPPPGPFDSVFDLLREYLKLWRHANDFHGNISGTCSMSPGSQGQVEAPPSRRDDAHETGDPTTTQHSDTADHGTDDSEFAFEYSKQDRQYDNMVLRDMRRLLKDLERVSSASAGIPLEHHRTYLVHRSPYDEDILVDKDQDAVQERVQGDKTTIQPPRIKALLNWDFAAVFPDELFHNNMPRDQDQFVHLGQTWVPDPLSHDFPCDVLFDPRANGDEGLGKSLVKEAWAKASRADDGTDIDDKELGNLVALDFLGNDRDQQGSPPPPKAWVVTLRALAEALEENCWERPGDMAPRCQYFLQKLRWAFLHSKVKRRKSDPAKRELKFRYIYS</sequence>
<feature type="compositionally biased region" description="Basic and acidic residues" evidence="1">
    <location>
        <begin position="263"/>
        <end position="273"/>
    </location>
</feature>
<evidence type="ECO:0000313" key="2">
    <source>
        <dbReference type="EMBL" id="KAK8006288.1"/>
    </source>
</evidence>
<organism evidence="2 3">
    <name type="scientific">Apiospora marii</name>
    <dbReference type="NCBI Taxonomy" id="335849"/>
    <lineage>
        <taxon>Eukaryota</taxon>
        <taxon>Fungi</taxon>
        <taxon>Dikarya</taxon>
        <taxon>Ascomycota</taxon>
        <taxon>Pezizomycotina</taxon>
        <taxon>Sordariomycetes</taxon>
        <taxon>Xylariomycetidae</taxon>
        <taxon>Amphisphaeriales</taxon>
        <taxon>Apiosporaceae</taxon>
        <taxon>Apiospora</taxon>
    </lineage>
</organism>
<evidence type="ECO:0000313" key="3">
    <source>
        <dbReference type="Proteomes" id="UP001396898"/>
    </source>
</evidence>
<accession>A0ABR1RA61</accession>
<feature type="compositionally biased region" description="Acidic residues" evidence="1">
    <location>
        <begin position="71"/>
        <end position="95"/>
    </location>
</feature>
<gene>
    <name evidence="2" type="ORF">PG991_012585</name>
</gene>
<feature type="compositionally biased region" description="Polar residues" evidence="1">
    <location>
        <begin position="246"/>
        <end position="258"/>
    </location>
</feature>
<feature type="region of interest" description="Disordered" evidence="1">
    <location>
        <begin position="62"/>
        <end position="120"/>
    </location>
</feature>